<feature type="region of interest" description="Disordered" evidence="1">
    <location>
        <begin position="301"/>
        <end position="326"/>
    </location>
</feature>
<dbReference type="SMART" id="SM00292">
    <property type="entry name" value="BRCT"/>
    <property type="match status" value="1"/>
</dbReference>
<organism evidence="4 5">
    <name type="scientific">Rasamsonia emersonii (strain ATCC 16479 / CBS 393.64 / IMI 116815)</name>
    <dbReference type="NCBI Taxonomy" id="1408163"/>
    <lineage>
        <taxon>Eukaryota</taxon>
        <taxon>Fungi</taxon>
        <taxon>Dikarya</taxon>
        <taxon>Ascomycota</taxon>
        <taxon>Pezizomycotina</taxon>
        <taxon>Eurotiomycetes</taxon>
        <taxon>Eurotiomycetidae</taxon>
        <taxon>Eurotiales</taxon>
        <taxon>Trichocomaceae</taxon>
        <taxon>Rasamsonia</taxon>
    </lineage>
</organism>
<dbReference type="PROSITE" id="PS51977">
    <property type="entry name" value="WGR"/>
    <property type="match status" value="1"/>
</dbReference>
<evidence type="ECO:0000259" key="3">
    <source>
        <dbReference type="PROSITE" id="PS51977"/>
    </source>
</evidence>
<feature type="region of interest" description="Disordered" evidence="1">
    <location>
        <begin position="387"/>
        <end position="467"/>
    </location>
</feature>
<dbReference type="PANTHER" id="PTHR47667">
    <property type="entry name" value="REGULATOR OF TY1 TRANSPOSITION PROTEIN 107"/>
    <property type="match status" value="1"/>
</dbReference>
<dbReference type="EMBL" id="LASV01000447">
    <property type="protein sequence ID" value="KKA18516.1"/>
    <property type="molecule type" value="Genomic_DNA"/>
</dbReference>
<dbReference type="GeneID" id="25319804"/>
<feature type="compositionally biased region" description="Basic and acidic residues" evidence="1">
    <location>
        <begin position="301"/>
        <end position="317"/>
    </location>
</feature>
<reference evidence="4 5" key="1">
    <citation type="submission" date="2015-04" db="EMBL/GenBank/DDBJ databases">
        <authorList>
            <person name="Heijne W.H."/>
            <person name="Fedorova N.D."/>
            <person name="Nierman W.C."/>
            <person name="Vollebregt A.W."/>
            <person name="Zhao Z."/>
            <person name="Wu L."/>
            <person name="Kumar M."/>
            <person name="Stam H."/>
            <person name="van den Berg M.A."/>
            <person name="Pel H.J."/>
        </authorList>
    </citation>
    <scope>NUCLEOTIDE SEQUENCE [LARGE SCALE GENOMIC DNA]</scope>
    <source>
        <strain evidence="4 5">CBS 393.64</strain>
    </source>
</reference>
<feature type="region of interest" description="Disordered" evidence="1">
    <location>
        <begin position="349"/>
        <end position="372"/>
    </location>
</feature>
<dbReference type="CDD" id="cd00027">
    <property type="entry name" value="BRCT"/>
    <property type="match status" value="1"/>
</dbReference>
<evidence type="ECO:0000259" key="2">
    <source>
        <dbReference type="PROSITE" id="PS50172"/>
    </source>
</evidence>
<dbReference type="STRING" id="1408163.A0A0F4YKW8"/>
<dbReference type="InterPro" id="IPR001357">
    <property type="entry name" value="BRCT_dom"/>
</dbReference>
<feature type="compositionally biased region" description="Basic and acidic residues" evidence="1">
    <location>
        <begin position="398"/>
        <end position="409"/>
    </location>
</feature>
<dbReference type="SUPFAM" id="SSF142921">
    <property type="entry name" value="WGR domain-like"/>
    <property type="match status" value="1"/>
</dbReference>
<name>A0A0F4YKW8_RASE3</name>
<protein>
    <submittedName>
        <fullName evidence="4">BRCT domain protein</fullName>
    </submittedName>
</protein>
<dbReference type="InterPro" id="IPR008893">
    <property type="entry name" value="WGR_domain"/>
</dbReference>
<feature type="compositionally biased region" description="Basic residues" evidence="1">
    <location>
        <begin position="116"/>
        <end position="129"/>
    </location>
</feature>
<evidence type="ECO:0000313" key="5">
    <source>
        <dbReference type="Proteomes" id="UP000053958"/>
    </source>
</evidence>
<dbReference type="PROSITE" id="PS50172">
    <property type="entry name" value="BRCT"/>
    <property type="match status" value="1"/>
</dbReference>
<dbReference type="InterPro" id="IPR053036">
    <property type="entry name" value="CellCycle_DNARepair_Reg"/>
</dbReference>
<accession>A0A0F4YKW8</accession>
<keyword evidence="5" id="KW-1185">Reference proteome</keyword>
<dbReference type="SUPFAM" id="SSF52113">
    <property type="entry name" value="BRCT domain"/>
    <property type="match status" value="1"/>
</dbReference>
<comment type="caution">
    <text evidence="4">The sequence shown here is derived from an EMBL/GenBank/DDBJ whole genome shotgun (WGS) entry which is preliminary data.</text>
</comment>
<evidence type="ECO:0000313" key="4">
    <source>
        <dbReference type="EMBL" id="KKA18516.1"/>
    </source>
</evidence>
<feature type="compositionally biased region" description="Low complexity" evidence="1">
    <location>
        <begin position="416"/>
        <end position="425"/>
    </location>
</feature>
<dbReference type="AlphaFoldDB" id="A0A0F4YKW8"/>
<dbReference type="PANTHER" id="PTHR47667:SF1">
    <property type="entry name" value="REGULATOR OF TY1 TRANSPOSITION PROTEIN 107"/>
    <property type="match status" value="1"/>
</dbReference>
<dbReference type="Pfam" id="PF00533">
    <property type="entry name" value="BRCT"/>
    <property type="match status" value="1"/>
</dbReference>
<dbReference type="InterPro" id="IPR036930">
    <property type="entry name" value="WGR_dom_sf"/>
</dbReference>
<feature type="domain" description="BRCT" evidence="2">
    <location>
        <begin position="1"/>
        <end position="93"/>
    </location>
</feature>
<feature type="region of interest" description="Disordered" evidence="1">
    <location>
        <begin position="104"/>
        <end position="133"/>
    </location>
</feature>
<feature type="compositionally biased region" description="Polar residues" evidence="1">
    <location>
        <begin position="350"/>
        <end position="369"/>
    </location>
</feature>
<evidence type="ECO:0000256" key="1">
    <source>
        <dbReference type="SAM" id="MobiDB-lite"/>
    </source>
</evidence>
<dbReference type="Proteomes" id="UP000053958">
    <property type="component" value="Unassembled WGS sequence"/>
</dbReference>
<proteinExistence type="predicted"/>
<dbReference type="InterPro" id="IPR036420">
    <property type="entry name" value="BRCT_dom_sf"/>
</dbReference>
<sequence length="467" mass="52520">MGKSFQKIHACSVGNFGDNTDKIPQWIKANGGVYVKEINDSVTHLVASEAAVKKNVEAVRKAKRLKHIKIVTYDWLEDSLQSKTRRPKREGPYLWDRILKEQKKKAAKDSKVQRSSNKKTKTKTKKKNQRGVNAAKSLEDFAKGARAIVSEMESSGYHLYTDQKTGVTYCATLVRPSVVKGRKEKYLAKISCFLYNYSLRKHPTSIVFFLQSTLSQSGPIFSTQILPRNHLLRVPIYNPFAQQLQLYESDATPHVYATYVKYSRVGASGKQLLAPRGSSLDLALTVFKKFFQTKTGLRWEEQYDDSKTPEPKRDARGEPVPADDGLFQFERPTGLLASLKVEAEIESVNEETQTQQITASYTTGPCTTTRCDETVDDTRVEGLAVNSTINPEIVETDDNYREPNQDCRFQRPASVDSNINSDSNDPNGTADTADEETGSSQTIDFEEEQEHQQSSPELCQESDTVID</sequence>
<feature type="domain" description="WGR" evidence="3">
    <location>
        <begin position="156"/>
        <end position="314"/>
    </location>
</feature>
<feature type="compositionally biased region" description="Polar residues" evidence="1">
    <location>
        <begin position="454"/>
        <end position="467"/>
    </location>
</feature>
<dbReference type="OrthoDB" id="342264at2759"/>
<dbReference type="RefSeq" id="XP_013325128.1">
    <property type="nucleotide sequence ID" value="XM_013469674.1"/>
</dbReference>
<dbReference type="Gene3D" id="3.40.50.10190">
    <property type="entry name" value="BRCT domain"/>
    <property type="match status" value="1"/>
</dbReference>
<gene>
    <name evidence="4" type="ORF">T310_7532</name>
</gene>